<comment type="caution">
    <text evidence="2">The sequence shown here is derived from an EMBL/GenBank/DDBJ whole genome shotgun (WGS) entry which is preliminary data.</text>
</comment>
<keyword evidence="1" id="KW-1133">Transmembrane helix</keyword>
<evidence type="ECO:0000313" key="2">
    <source>
        <dbReference type="EMBL" id="PWK17763.1"/>
    </source>
</evidence>
<sequence length="256" mass="29773">MIKFFRKLRENMIKENRVSKYILYAIGEIILVVIGILIALQINNTNEANKARVKELHYLKNIKTDLLLNIDNINSFIETRETKIKSANIVLEYYEGKPLSNLNDFNKNILNVYIWHKFYQINNTFLELTNSGNLATISNDSIKNGLLNIDALYKELKGEEEHYRFDTEVLLYEPSFNVLDLNPLTKKFMYDVSNGQAGENTEIPRENFETLLKDTKHKNGFVMAVYEFTVMNGQLATMKNMSEELIQLIDKELKKG</sequence>
<reference evidence="2 3" key="1">
    <citation type="submission" date="2018-05" db="EMBL/GenBank/DDBJ databases">
        <title>Genomic Encyclopedia of Archaeal and Bacterial Type Strains, Phase II (KMG-II): from individual species to whole genera.</title>
        <authorList>
            <person name="Goeker M."/>
        </authorList>
    </citation>
    <scope>NUCLEOTIDE SEQUENCE [LARGE SCALE GENOMIC DNA]</scope>
    <source>
        <strain evidence="2 3">DSM 22637</strain>
    </source>
</reference>
<gene>
    <name evidence="2" type="ORF">LX78_02554</name>
</gene>
<keyword evidence="3" id="KW-1185">Reference proteome</keyword>
<dbReference type="AlphaFoldDB" id="A0A316DM00"/>
<evidence type="ECO:0000313" key="3">
    <source>
        <dbReference type="Proteomes" id="UP000245430"/>
    </source>
</evidence>
<protein>
    <submittedName>
        <fullName evidence="2">Uncharacterized protein</fullName>
    </submittedName>
</protein>
<dbReference type="Pfam" id="PF19578">
    <property type="entry name" value="DUF6090"/>
    <property type="match status" value="1"/>
</dbReference>
<dbReference type="RefSeq" id="WP_146192583.1">
    <property type="nucleotide sequence ID" value="NZ_QGGP01000007.1"/>
</dbReference>
<keyword evidence="1" id="KW-0812">Transmembrane</keyword>
<dbReference type="InterPro" id="IPR045749">
    <property type="entry name" value="DUF6090"/>
</dbReference>
<dbReference type="OrthoDB" id="822590at2"/>
<name>A0A316DM00_9FLAO</name>
<keyword evidence="1" id="KW-0472">Membrane</keyword>
<evidence type="ECO:0000256" key="1">
    <source>
        <dbReference type="SAM" id="Phobius"/>
    </source>
</evidence>
<accession>A0A316DM00</accession>
<feature type="transmembrane region" description="Helical" evidence="1">
    <location>
        <begin position="21"/>
        <end position="42"/>
    </location>
</feature>
<proteinExistence type="predicted"/>
<dbReference type="EMBL" id="QGGP01000007">
    <property type="protein sequence ID" value="PWK17763.1"/>
    <property type="molecule type" value="Genomic_DNA"/>
</dbReference>
<organism evidence="2 3">
    <name type="scientific">Xanthomarina spongicola</name>
    <dbReference type="NCBI Taxonomy" id="570520"/>
    <lineage>
        <taxon>Bacteria</taxon>
        <taxon>Pseudomonadati</taxon>
        <taxon>Bacteroidota</taxon>
        <taxon>Flavobacteriia</taxon>
        <taxon>Flavobacteriales</taxon>
        <taxon>Flavobacteriaceae</taxon>
        <taxon>Xanthomarina</taxon>
    </lineage>
</organism>
<dbReference type="Proteomes" id="UP000245430">
    <property type="component" value="Unassembled WGS sequence"/>
</dbReference>